<keyword evidence="7" id="KW-0804">Transcription</keyword>
<name>A0A074XRQ9_AURPU</name>
<dbReference type="InterPro" id="IPR013734">
    <property type="entry name" value="TF_Nrm1/Whi5"/>
</dbReference>
<evidence type="ECO:0000256" key="6">
    <source>
        <dbReference type="ARBA" id="ARBA00023015"/>
    </source>
</evidence>
<dbReference type="GO" id="GO:0005737">
    <property type="term" value="C:cytoplasm"/>
    <property type="evidence" value="ECO:0007669"/>
    <property type="project" value="UniProtKB-SubCell"/>
</dbReference>
<feature type="compositionally biased region" description="Low complexity" evidence="9">
    <location>
        <begin position="279"/>
        <end position="289"/>
    </location>
</feature>
<reference evidence="10 11" key="1">
    <citation type="journal article" date="2014" name="BMC Genomics">
        <title>Genome sequencing of four Aureobasidium pullulans varieties: biotechnological potential, stress tolerance, and description of new species.</title>
        <authorList>
            <person name="Gostin Ar C."/>
            <person name="Ohm R.A."/>
            <person name="Kogej T."/>
            <person name="Sonjak S."/>
            <person name="Turk M."/>
            <person name="Zajc J."/>
            <person name="Zalar P."/>
            <person name="Grube M."/>
            <person name="Sun H."/>
            <person name="Han J."/>
            <person name="Sharma A."/>
            <person name="Chiniquy J."/>
            <person name="Ngan C.Y."/>
            <person name="Lipzen A."/>
            <person name="Barry K."/>
            <person name="Grigoriev I.V."/>
            <person name="Gunde-Cimerman N."/>
        </authorList>
    </citation>
    <scope>NUCLEOTIDE SEQUENCE [LARGE SCALE GENOMIC DNA]</scope>
    <source>
        <strain evidence="10 11">EXF-150</strain>
    </source>
</reference>
<feature type="compositionally biased region" description="Pro residues" evidence="9">
    <location>
        <begin position="202"/>
        <end position="222"/>
    </location>
</feature>
<keyword evidence="4" id="KW-0963">Cytoplasm</keyword>
<feature type="region of interest" description="Disordered" evidence="9">
    <location>
        <begin position="1"/>
        <end position="66"/>
    </location>
</feature>
<dbReference type="HOGENOM" id="CLU_860464_0_0_1"/>
<feature type="compositionally biased region" description="Low complexity" evidence="9">
    <location>
        <begin position="139"/>
        <end position="157"/>
    </location>
</feature>
<evidence type="ECO:0000256" key="1">
    <source>
        <dbReference type="ARBA" id="ARBA00004123"/>
    </source>
</evidence>
<feature type="region of interest" description="Disordered" evidence="9">
    <location>
        <begin position="195"/>
        <end position="224"/>
    </location>
</feature>
<feature type="region of interest" description="Disordered" evidence="9">
    <location>
        <begin position="277"/>
        <end position="328"/>
    </location>
</feature>
<accession>A0A074XRQ9</accession>
<evidence type="ECO:0000256" key="9">
    <source>
        <dbReference type="SAM" id="MobiDB-lite"/>
    </source>
</evidence>
<dbReference type="AlphaFoldDB" id="A0A074XRQ9"/>
<evidence type="ECO:0000256" key="5">
    <source>
        <dbReference type="ARBA" id="ARBA00022491"/>
    </source>
</evidence>
<sequence>MSTAPSSRPLFQPQGENMGPPGKSIARPRPDSSNRPVLGELTPNAKLDKQQQTARAGSPLKRQANIFDDGKGFSYIKRRRLSHNNALTRRITPQPPQDQQKGLSPTEHDSQSEGDSGRSSQNSNATRGSFSSLINYDPSSQQQISQQHQAGSSARSMTIRTAAQTLRLRLRIAIYKVRTNQINVPFSRLQIIAKQPTRQQPHPQPQPPPSPDALPMAPPPLRPYNEKHIHAAEPQHQAQQALFSTPNIFSNRFMPYNAPSSSPPLAHDPLPRIAREAQARMAAAAAAQTADRDSLDSEATELADDQDEHPVAESPLDRSRRHHMLPQT</sequence>
<evidence type="ECO:0000256" key="7">
    <source>
        <dbReference type="ARBA" id="ARBA00023163"/>
    </source>
</evidence>
<keyword evidence="8" id="KW-0539">Nucleus</keyword>
<organism evidence="10 11">
    <name type="scientific">Aureobasidium pullulans EXF-150</name>
    <dbReference type="NCBI Taxonomy" id="1043002"/>
    <lineage>
        <taxon>Eukaryota</taxon>
        <taxon>Fungi</taxon>
        <taxon>Dikarya</taxon>
        <taxon>Ascomycota</taxon>
        <taxon>Pezizomycotina</taxon>
        <taxon>Dothideomycetes</taxon>
        <taxon>Dothideomycetidae</taxon>
        <taxon>Dothideales</taxon>
        <taxon>Saccotheciaceae</taxon>
        <taxon>Aureobasidium</taxon>
    </lineage>
</organism>
<dbReference type="Proteomes" id="UP000030706">
    <property type="component" value="Unassembled WGS sequence"/>
</dbReference>
<dbReference type="EMBL" id="KL584982">
    <property type="protein sequence ID" value="KEQ84667.1"/>
    <property type="molecule type" value="Genomic_DNA"/>
</dbReference>
<evidence type="ECO:0000313" key="10">
    <source>
        <dbReference type="EMBL" id="KEQ84667.1"/>
    </source>
</evidence>
<evidence type="ECO:0000256" key="3">
    <source>
        <dbReference type="ARBA" id="ARBA00006922"/>
    </source>
</evidence>
<dbReference type="GeneID" id="40741759"/>
<feature type="compositionally biased region" description="Basic residues" evidence="9">
    <location>
        <begin position="319"/>
        <end position="328"/>
    </location>
</feature>
<keyword evidence="6" id="KW-0805">Transcription regulation</keyword>
<dbReference type="GO" id="GO:0005634">
    <property type="term" value="C:nucleus"/>
    <property type="evidence" value="ECO:0007669"/>
    <property type="project" value="UniProtKB-SubCell"/>
</dbReference>
<evidence type="ECO:0000256" key="4">
    <source>
        <dbReference type="ARBA" id="ARBA00022490"/>
    </source>
</evidence>
<dbReference type="STRING" id="1043002.A0A074XRQ9"/>
<keyword evidence="5" id="KW-0678">Repressor</keyword>
<protein>
    <submittedName>
        <fullName evidence="10">Uncharacterized protein</fullName>
    </submittedName>
</protein>
<dbReference type="Pfam" id="PF08528">
    <property type="entry name" value="Whi5"/>
    <property type="match status" value="1"/>
</dbReference>
<gene>
    <name evidence="10" type="ORF">M438DRAFT_218171</name>
</gene>
<proteinExistence type="inferred from homology"/>
<comment type="similarity">
    <text evidence="3">Belongs to the WHI5/NRM1 family.</text>
</comment>
<evidence type="ECO:0000256" key="8">
    <source>
        <dbReference type="ARBA" id="ARBA00023242"/>
    </source>
</evidence>
<comment type="subcellular location">
    <subcellularLocation>
        <location evidence="2">Cytoplasm</location>
    </subcellularLocation>
    <subcellularLocation>
        <location evidence="1">Nucleus</location>
    </subcellularLocation>
</comment>
<dbReference type="RefSeq" id="XP_029760854.1">
    <property type="nucleotide sequence ID" value="XM_029899453.1"/>
</dbReference>
<evidence type="ECO:0000313" key="11">
    <source>
        <dbReference type="Proteomes" id="UP000030706"/>
    </source>
</evidence>
<feature type="compositionally biased region" description="Polar residues" evidence="9">
    <location>
        <begin position="113"/>
        <end position="138"/>
    </location>
</feature>
<dbReference type="OrthoDB" id="5345625at2759"/>
<evidence type="ECO:0000256" key="2">
    <source>
        <dbReference type="ARBA" id="ARBA00004496"/>
    </source>
</evidence>
<keyword evidence="11" id="KW-1185">Reference proteome</keyword>
<feature type="compositionally biased region" description="Basic and acidic residues" evidence="9">
    <location>
        <begin position="308"/>
        <end position="318"/>
    </location>
</feature>
<feature type="compositionally biased region" description="Acidic residues" evidence="9">
    <location>
        <begin position="296"/>
        <end position="307"/>
    </location>
</feature>
<feature type="region of interest" description="Disordered" evidence="9">
    <location>
        <begin position="84"/>
        <end position="157"/>
    </location>
</feature>